<evidence type="ECO:0000256" key="10">
    <source>
        <dbReference type="ARBA" id="ARBA00023242"/>
    </source>
</evidence>
<dbReference type="AlphaFoldDB" id="L7ML93"/>
<dbReference type="PANTHER" id="PTHR46600">
    <property type="entry name" value="THAP DOMAIN-CONTAINING"/>
    <property type="match status" value="1"/>
</dbReference>
<keyword evidence="11" id="KW-0131">Cell cycle</keyword>
<keyword evidence="8 12" id="KW-0238">DNA-binding</keyword>
<keyword evidence="6" id="KW-0805">Transcription regulation</keyword>
<dbReference type="InterPro" id="IPR038441">
    <property type="entry name" value="THAP_Znf_sf"/>
</dbReference>
<dbReference type="PROSITE" id="PS50950">
    <property type="entry name" value="ZF_THAP"/>
    <property type="match status" value="1"/>
</dbReference>
<keyword evidence="3" id="KW-0479">Metal-binding</keyword>
<evidence type="ECO:0000256" key="8">
    <source>
        <dbReference type="ARBA" id="ARBA00023125"/>
    </source>
</evidence>
<keyword evidence="9" id="KW-0804">Transcription</keyword>
<evidence type="ECO:0000256" key="6">
    <source>
        <dbReference type="ARBA" id="ARBA00023015"/>
    </source>
</evidence>
<reference evidence="15" key="1">
    <citation type="submission" date="2012-11" db="EMBL/GenBank/DDBJ databases">
        <authorList>
            <person name="Lucero-Rivera Y.E."/>
            <person name="Tovar-Ramirez D."/>
        </authorList>
    </citation>
    <scope>NUCLEOTIDE SEQUENCE</scope>
    <source>
        <tissue evidence="15">Salivary gland</tissue>
    </source>
</reference>
<evidence type="ECO:0000256" key="13">
    <source>
        <dbReference type="SAM" id="MobiDB-lite"/>
    </source>
</evidence>
<evidence type="ECO:0000256" key="3">
    <source>
        <dbReference type="ARBA" id="ARBA00022723"/>
    </source>
</evidence>
<evidence type="ECO:0000256" key="4">
    <source>
        <dbReference type="ARBA" id="ARBA00022771"/>
    </source>
</evidence>
<evidence type="ECO:0000313" key="15">
    <source>
        <dbReference type="EMBL" id="JAA63944.1"/>
    </source>
</evidence>
<dbReference type="SUPFAM" id="SSF57716">
    <property type="entry name" value="Glucocorticoid receptor-like (DNA-binding domain)"/>
    <property type="match status" value="1"/>
</dbReference>
<keyword evidence="7" id="KW-0175">Coiled coil</keyword>
<evidence type="ECO:0000256" key="5">
    <source>
        <dbReference type="ARBA" id="ARBA00022833"/>
    </source>
</evidence>
<evidence type="ECO:0000256" key="2">
    <source>
        <dbReference type="ARBA" id="ARBA00006177"/>
    </source>
</evidence>
<feature type="compositionally biased region" description="Acidic residues" evidence="13">
    <location>
        <begin position="300"/>
        <end position="313"/>
    </location>
</feature>
<dbReference type="EMBL" id="GACK01001090">
    <property type="protein sequence ID" value="JAA63944.1"/>
    <property type="molecule type" value="mRNA"/>
</dbReference>
<dbReference type="PANTHER" id="PTHR46600:SF1">
    <property type="entry name" value="THAP DOMAIN-CONTAINING PROTEIN 1"/>
    <property type="match status" value="1"/>
</dbReference>
<dbReference type="Gene3D" id="6.20.210.20">
    <property type="entry name" value="THAP domain"/>
    <property type="match status" value="1"/>
</dbReference>
<protein>
    <submittedName>
        <fullName evidence="15">Putative mucin-5ac</fullName>
    </submittedName>
</protein>
<feature type="region of interest" description="Disordered" evidence="13">
    <location>
        <begin position="333"/>
        <end position="361"/>
    </location>
</feature>
<dbReference type="SMART" id="SM00980">
    <property type="entry name" value="THAP"/>
    <property type="match status" value="1"/>
</dbReference>
<name>L7ML93_RHIPC</name>
<feature type="compositionally biased region" description="Low complexity" evidence="13">
    <location>
        <begin position="138"/>
        <end position="147"/>
    </location>
</feature>
<organism evidence="15">
    <name type="scientific">Rhipicephalus pulchellus</name>
    <name type="common">Yellow backed tick</name>
    <name type="synonym">Dermacentor pulchellus</name>
    <dbReference type="NCBI Taxonomy" id="72859"/>
    <lineage>
        <taxon>Eukaryota</taxon>
        <taxon>Metazoa</taxon>
        <taxon>Ecdysozoa</taxon>
        <taxon>Arthropoda</taxon>
        <taxon>Chelicerata</taxon>
        <taxon>Arachnida</taxon>
        <taxon>Acari</taxon>
        <taxon>Parasitiformes</taxon>
        <taxon>Ixodida</taxon>
        <taxon>Ixodoidea</taxon>
        <taxon>Ixodidae</taxon>
        <taxon>Rhipicephalinae</taxon>
        <taxon>Rhipicephalus</taxon>
        <taxon>Rhipicephalus</taxon>
    </lineage>
</organism>
<dbReference type="InterPro" id="IPR006612">
    <property type="entry name" value="THAP_Znf"/>
</dbReference>
<feature type="region of interest" description="Disordered" evidence="13">
    <location>
        <begin position="240"/>
        <end position="314"/>
    </location>
</feature>
<feature type="compositionally biased region" description="Polar residues" evidence="13">
    <location>
        <begin position="240"/>
        <end position="254"/>
    </location>
</feature>
<reference evidence="15" key="2">
    <citation type="journal article" date="2015" name="J. Proteomics">
        <title>Sexual differences in the sialomes of the zebra tick, Rhipicephalus pulchellus.</title>
        <authorList>
            <person name="Tan A.W."/>
            <person name="Francischetti I.M."/>
            <person name="Slovak M."/>
            <person name="Kini R.M."/>
            <person name="Ribeiro J.M."/>
        </authorList>
    </citation>
    <scope>NUCLEOTIDE SEQUENCE</scope>
    <source>
        <tissue evidence="15">Salivary gland</tissue>
    </source>
</reference>
<accession>L7ML93</accession>
<feature type="region of interest" description="Disordered" evidence="13">
    <location>
        <begin position="131"/>
        <end position="172"/>
    </location>
</feature>
<comment type="subcellular location">
    <subcellularLocation>
        <location evidence="1">Nucleus</location>
        <location evidence="1">Nucleoplasm</location>
    </subcellularLocation>
</comment>
<dbReference type="GO" id="GO:0005654">
    <property type="term" value="C:nucleoplasm"/>
    <property type="evidence" value="ECO:0007669"/>
    <property type="project" value="UniProtKB-SubCell"/>
</dbReference>
<dbReference type="Pfam" id="PF05485">
    <property type="entry name" value="THAP"/>
    <property type="match status" value="1"/>
</dbReference>
<proteinExistence type="evidence at transcript level"/>
<evidence type="ECO:0000259" key="14">
    <source>
        <dbReference type="PROSITE" id="PS50950"/>
    </source>
</evidence>
<evidence type="ECO:0000256" key="7">
    <source>
        <dbReference type="ARBA" id="ARBA00023054"/>
    </source>
</evidence>
<dbReference type="GO" id="GO:0008270">
    <property type="term" value="F:zinc ion binding"/>
    <property type="evidence" value="ECO:0007669"/>
    <property type="project" value="UniProtKB-KW"/>
</dbReference>
<feature type="non-terminal residue" evidence="15">
    <location>
        <position position="1"/>
    </location>
</feature>
<keyword evidence="10" id="KW-0539">Nucleus</keyword>
<keyword evidence="4 12" id="KW-0863">Zinc-finger</keyword>
<feature type="domain" description="THAP-type" evidence="14">
    <location>
        <begin position="26"/>
        <end position="103"/>
    </location>
</feature>
<keyword evidence="5" id="KW-0862">Zinc</keyword>
<evidence type="ECO:0000256" key="9">
    <source>
        <dbReference type="ARBA" id="ARBA00023163"/>
    </source>
</evidence>
<dbReference type="GO" id="GO:0043565">
    <property type="term" value="F:sequence-specific DNA binding"/>
    <property type="evidence" value="ECO:0007669"/>
    <property type="project" value="InterPro"/>
</dbReference>
<evidence type="ECO:0000256" key="12">
    <source>
        <dbReference type="PROSITE-ProRule" id="PRU00309"/>
    </source>
</evidence>
<dbReference type="InterPro" id="IPR026516">
    <property type="entry name" value="THAP1/10"/>
</dbReference>
<evidence type="ECO:0000256" key="11">
    <source>
        <dbReference type="ARBA" id="ARBA00023306"/>
    </source>
</evidence>
<sequence>TPGVNVPWVCRAALQKKHWSELTCKMVTSCCVLGCNSRSQVGNGIRFFRFPKRDVERRREWVRALRRQNWEPHDGHRICSKHFLEGEPAKTNRNHPDWAPCLFSFTSEEREVEMRRLERLQGSRECLKRLKSALAPKSSTPSDTPSSEGCSVQGNIPATTPAPVSSNEKPAATDTKKFPEFILCNGVRVPSLVRRKPATTQVTVVVTSVAPAAPVTPTACIAQKTTTVTSANAPIVHHAVSSTREAPSASQSVKPTLEGNKQAEEAPNTHGANAWSMASDTTSPAAEAKGGSGTIRTGETDEEMSPMTEGEEEFPTKLLESFLEVIMREGNVEDANPGGAARTNRLEGTTVPEDPPEERSPTLMPLTELKTVNTSAKTSSQLPIMDVWSTASNSAMAAGPTLDM</sequence>
<feature type="compositionally biased region" description="Polar residues" evidence="13">
    <location>
        <begin position="148"/>
        <end position="168"/>
    </location>
</feature>
<comment type="similarity">
    <text evidence="2">Belongs to the THAP1 family.</text>
</comment>
<evidence type="ECO:0000256" key="1">
    <source>
        <dbReference type="ARBA" id="ARBA00004642"/>
    </source>
</evidence>